<feature type="domain" description="C2H2-type" evidence="13">
    <location>
        <begin position="12"/>
        <end position="40"/>
    </location>
</feature>
<dbReference type="InterPro" id="IPR013087">
    <property type="entry name" value="Znf_C2H2_type"/>
</dbReference>
<dbReference type="InParanoid" id="A0A7R8YM43"/>
<dbReference type="Pfam" id="PF00096">
    <property type="entry name" value="zf-C2H2"/>
    <property type="match status" value="2"/>
</dbReference>
<dbReference type="FunFam" id="3.30.160.60:FF:000226">
    <property type="entry name" value="Zinc finger protein 236 variant"/>
    <property type="match status" value="1"/>
</dbReference>
<keyword evidence="11" id="KW-0539">Nucleus</keyword>
<evidence type="ECO:0000256" key="2">
    <source>
        <dbReference type="ARBA" id="ARBA00004123"/>
    </source>
</evidence>
<evidence type="ECO:0000313" key="15">
    <source>
        <dbReference type="Proteomes" id="UP000594454"/>
    </source>
</evidence>
<dbReference type="PANTHER" id="PTHR24379:SF127">
    <property type="entry name" value="BLOODY FINGERS-RELATED"/>
    <property type="match status" value="1"/>
</dbReference>
<dbReference type="SMART" id="SM00355">
    <property type="entry name" value="ZnF_C2H2"/>
    <property type="match status" value="3"/>
</dbReference>
<accession>A0A7R8YM43</accession>
<dbReference type="Pfam" id="PF13894">
    <property type="entry name" value="zf-C2H2_4"/>
    <property type="match status" value="1"/>
</dbReference>
<evidence type="ECO:0000256" key="8">
    <source>
        <dbReference type="ARBA" id="ARBA00023015"/>
    </source>
</evidence>
<evidence type="ECO:0000256" key="9">
    <source>
        <dbReference type="ARBA" id="ARBA00023125"/>
    </source>
</evidence>
<sequence length="137" mass="15832">MRKHTRPAVNQFACTECGKTAPTKNALRGHIRYVHKSGRQYKCTYCDKAFKRPLTLKEHMATHTGDILYSCQHCTKTFNSNANLHSHRKKVHPKEWEHARKIRGMPEELLKKTLMEAETNDIDDVGNEEESAVFLPL</sequence>
<evidence type="ECO:0000256" key="5">
    <source>
        <dbReference type="ARBA" id="ARBA00022737"/>
    </source>
</evidence>
<dbReference type="InterPro" id="IPR036236">
    <property type="entry name" value="Znf_C2H2_sf"/>
</dbReference>
<proteinExistence type="inferred from homology"/>
<keyword evidence="8" id="KW-0805">Transcription regulation</keyword>
<feature type="domain" description="C2H2-type" evidence="13">
    <location>
        <begin position="69"/>
        <end position="97"/>
    </location>
</feature>
<comment type="subcellular location">
    <subcellularLocation>
        <location evidence="2">Nucleus</location>
    </subcellularLocation>
</comment>
<dbReference type="PROSITE" id="PS00028">
    <property type="entry name" value="ZINC_FINGER_C2H2_1"/>
    <property type="match status" value="2"/>
</dbReference>
<dbReference type="GO" id="GO:0005634">
    <property type="term" value="C:nucleus"/>
    <property type="evidence" value="ECO:0007669"/>
    <property type="project" value="UniProtKB-SubCell"/>
</dbReference>
<dbReference type="OrthoDB" id="3565419at2759"/>
<dbReference type="PANTHER" id="PTHR24379">
    <property type="entry name" value="KRAB AND ZINC FINGER DOMAIN-CONTAINING"/>
    <property type="match status" value="1"/>
</dbReference>
<dbReference type="AlphaFoldDB" id="A0A7R8YM43"/>
<dbReference type="EMBL" id="LR899009">
    <property type="protein sequence ID" value="CAD7078153.1"/>
    <property type="molecule type" value="Genomic_DNA"/>
</dbReference>
<keyword evidence="15" id="KW-1185">Reference proteome</keyword>
<keyword evidence="5" id="KW-0677">Repeat</keyword>
<dbReference type="Proteomes" id="UP000594454">
    <property type="component" value="Chromosome 1"/>
</dbReference>
<reference evidence="14 15" key="1">
    <citation type="submission" date="2020-11" db="EMBL/GenBank/DDBJ databases">
        <authorList>
            <person name="Wallbank WR R."/>
            <person name="Pardo Diaz C."/>
            <person name="Kozak K."/>
            <person name="Martin S."/>
            <person name="Jiggins C."/>
            <person name="Moest M."/>
            <person name="Warren A I."/>
            <person name="Generalovic N T."/>
            <person name="Byers J.R.P. K."/>
            <person name="Montejo-Kovacevich G."/>
            <person name="Yen C E."/>
        </authorList>
    </citation>
    <scope>NUCLEOTIDE SEQUENCE [LARGE SCALE GENOMIC DNA]</scope>
</reference>
<dbReference type="FunFam" id="3.30.160.60:FF:000688">
    <property type="entry name" value="zinc finger protein 197 isoform X1"/>
    <property type="match status" value="1"/>
</dbReference>
<evidence type="ECO:0000256" key="1">
    <source>
        <dbReference type="ARBA" id="ARBA00003767"/>
    </source>
</evidence>
<comment type="similarity">
    <text evidence="3">Belongs to the krueppel C2H2-type zinc-finger protein family.</text>
</comment>
<evidence type="ECO:0000313" key="14">
    <source>
        <dbReference type="EMBL" id="CAD7078153.1"/>
    </source>
</evidence>
<dbReference type="GO" id="GO:0008270">
    <property type="term" value="F:zinc ion binding"/>
    <property type="evidence" value="ECO:0007669"/>
    <property type="project" value="UniProtKB-KW"/>
</dbReference>
<dbReference type="GO" id="GO:0000977">
    <property type="term" value="F:RNA polymerase II transcription regulatory region sequence-specific DNA binding"/>
    <property type="evidence" value="ECO:0007669"/>
    <property type="project" value="TreeGrafter"/>
</dbReference>
<dbReference type="Gene3D" id="3.30.160.60">
    <property type="entry name" value="Classic Zinc Finger"/>
    <property type="match status" value="3"/>
</dbReference>
<protein>
    <recommendedName>
        <fullName evidence="13">C2H2-type domain-containing protein</fullName>
    </recommendedName>
</protein>
<evidence type="ECO:0000256" key="7">
    <source>
        <dbReference type="ARBA" id="ARBA00022833"/>
    </source>
</evidence>
<keyword evidence="7" id="KW-0862">Zinc</keyword>
<name>A0A7R8YM43_HERIL</name>
<evidence type="ECO:0000256" key="6">
    <source>
        <dbReference type="ARBA" id="ARBA00022771"/>
    </source>
</evidence>
<evidence type="ECO:0000256" key="12">
    <source>
        <dbReference type="PROSITE-ProRule" id="PRU00042"/>
    </source>
</evidence>
<evidence type="ECO:0000256" key="11">
    <source>
        <dbReference type="ARBA" id="ARBA00023242"/>
    </source>
</evidence>
<keyword evidence="10" id="KW-0804">Transcription</keyword>
<keyword evidence="4" id="KW-0479">Metal-binding</keyword>
<evidence type="ECO:0000256" key="10">
    <source>
        <dbReference type="ARBA" id="ARBA00023163"/>
    </source>
</evidence>
<dbReference type="GO" id="GO:0030674">
    <property type="term" value="F:protein-macromolecule adaptor activity"/>
    <property type="evidence" value="ECO:0007669"/>
    <property type="project" value="UniProtKB-ARBA"/>
</dbReference>
<evidence type="ECO:0000259" key="13">
    <source>
        <dbReference type="PROSITE" id="PS50157"/>
    </source>
</evidence>
<evidence type="ECO:0000256" key="4">
    <source>
        <dbReference type="ARBA" id="ARBA00022723"/>
    </source>
</evidence>
<dbReference type="SUPFAM" id="SSF57667">
    <property type="entry name" value="beta-beta-alpha zinc fingers"/>
    <property type="match status" value="2"/>
</dbReference>
<dbReference type="PROSITE" id="PS50157">
    <property type="entry name" value="ZINC_FINGER_C2H2_2"/>
    <property type="match status" value="3"/>
</dbReference>
<comment type="function">
    <text evidence="1">May be involved in transcriptional regulation.</text>
</comment>
<organism evidence="14 15">
    <name type="scientific">Hermetia illucens</name>
    <name type="common">Black soldier fly</name>
    <dbReference type="NCBI Taxonomy" id="343691"/>
    <lineage>
        <taxon>Eukaryota</taxon>
        <taxon>Metazoa</taxon>
        <taxon>Ecdysozoa</taxon>
        <taxon>Arthropoda</taxon>
        <taxon>Hexapoda</taxon>
        <taxon>Insecta</taxon>
        <taxon>Pterygota</taxon>
        <taxon>Neoptera</taxon>
        <taxon>Endopterygota</taxon>
        <taxon>Diptera</taxon>
        <taxon>Brachycera</taxon>
        <taxon>Stratiomyomorpha</taxon>
        <taxon>Stratiomyidae</taxon>
        <taxon>Hermetiinae</taxon>
        <taxon>Hermetia</taxon>
    </lineage>
</organism>
<keyword evidence="6 12" id="KW-0863">Zinc-finger</keyword>
<evidence type="ECO:0000256" key="3">
    <source>
        <dbReference type="ARBA" id="ARBA00006991"/>
    </source>
</evidence>
<keyword evidence="9" id="KW-0238">DNA-binding</keyword>
<gene>
    <name evidence="14" type="ORF">HERILL_LOCUS1438</name>
</gene>
<feature type="domain" description="C2H2-type" evidence="13">
    <location>
        <begin position="41"/>
        <end position="66"/>
    </location>
</feature>
<dbReference type="GO" id="GO:0000981">
    <property type="term" value="F:DNA-binding transcription factor activity, RNA polymerase II-specific"/>
    <property type="evidence" value="ECO:0007669"/>
    <property type="project" value="TreeGrafter"/>
</dbReference>